<dbReference type="Gene3D" id="3.50.80.20">
    <property type="entry name" value="D-Ala-D-Ala carboxypeptidase C, peptidase S13"/>
    <property type="match status" value="1"/>
</dbReference>
<reference evidence="3 4" key="1">
    <citation type="submission" date="2018-12" db="EMBL/GenBank/DDBJ databases">
        <title>Bacillus yapensis draft genome sequence.</title>
        <authorList>
            <person name="Yu L."/>
            <person name="Xu X."/>
            <person name="Tang X."/>
        </authorList>
    </citation>
    <scope>NUCLEOTIDE SEQUENCE [LARGE SCALE GENOMIC DNA]</scope>
    <source>
        <strain evidence="3 4">XXST-01</strain>
    </source>
</reference>
<dbReference type="InterPro" id="IPR012338">
    <property type="entry name" value="Beta-lactam/transpept-like"/>
</dbReference>
<dbReference type="NCBIfam" id="TIGR00666">
    <property type="entry name" value="PBP4"/>
    <property type="match status" value="1"/>
</dbReference>
<gene>
    <name evidence="3" type="primary">dacB</name>
    <name evidence="3" type="ORF">EKG37_16350</name>
</gene>
<keyword evidence="2 3" id="KW-0378">Hydrolase</keyword>
<evidence type="ECO:0000313" key="4">
    <source>
        <dbReference type="Proteomes" id="UP000271374"/>
    </source>
</evidence>
<name>A0A431VZR7_9BACI</name>
<dbReference type="PRINTS" id="PR00922">
    <property type="entry name" value="DADACBPTASE3"/>
</dbReference>
<proteinExistence type="inferred from homology"/>
<evidence type="ECO:0000256" key="1">
    <source>
        <dbReference type="ARBA" id="ARBA00006096"/>
    </source>
</evidence>
<dbReference type="GO" id="GO:0006508">
    <property type="term" value="P:proteolysis"/>
    <property type="evidence" value="ECO:0007669"/>
    <property type="project" value="InterPro"/>
</dbReference>
<keyword evidence="4" id="KW-1185">Reference proteome</keyword>
<evidence type="ECO:0000313" key="3">
    <source>
        <dbReference type="EMBL" id="RTR28787.1"/>
    </source>
</evidence>
<keyword evidence="3" id="KW-0645">Protease</keyword>
<dbReference type="PANTHER" id="PTHR30023:SF0">
    <property type="entry name" value="PENICILLIN-SENSITIVE CARBOXYPEPTIDASE A"/>
    <property type="match status" value="1"/>
</dbReference>
<dbReference type="GO" id="GO:0009002">
    <property type="term" value="F:serine-type D-Ala-D-Ala carboxypeptidase activity"/>
    <property type="evidence" value="ECO:0007669"/>
    <property type="project" value="UniProtKB-EC"/>
</dbReference>
<comment type="similarity">
    <text evidence="1">Belongs to the peptidase S13 family.</text>
</comment>
<evidence type="ECO:0000256" key="2">
    <source>
        <dbReference type="ARBA" id="ARBA00022801"/>
    </source>
</evidence>
<sequence>MKKGLTTLFLSIVIMFILAPHVYATLLQSQIEQVLQSEADLKGSIVGISIRSTKTGEIQYEYNGNTRLKPASNMKLMTAAVALSILGENYRFQTEVRTDGVIKGRTLKGNLYLVGRGDPTLREEDFNQLASEIKGLGITQIEGNLIGDDSWYDDVRFSPDMIWSDEDDYYGAQISALTVSPDKDYDAGTVVIDVVPGKTVGDPAVISLVPQTKYVHIVNNVTTVTPEEKTKVTIKRLHGTNTVIVEGMIPLTSIRKREFVGVWEPTGYALDLFRLSLERQGIKVSGNVKRGVSTNSHRLAVHHSPTLSVLMVPFLKLSNNVHAEILVKELGRKVTGQGSWKNGIRVVKNELEKYGVNSDVLVLRDGSGISHINSLTANELTQLLYQVQKKPWFNTFYDSLPVAGKKDKLIGGTLRKRMAHLDVHAKTGTLTTVSSISGYAKTKSGETVIFSILINNILKEEKGKLIEDKLVEIITNQ</sequence>
<organism evidence="3 4">
    <name type="scientific">Bacillus yapensis</name>
    <dbReference type="NCBI Taxonomy" id="2492960"/>
    <lineage>
        <taxon>Bacteria</taxon>
        <taxon>Bacillati</taxon>
        <taxon>Bacillota</taxon>
        <taxon>Bacilli</taxon>
        <taxon>Bacillales</taxon>
        <taxon>Bacillaceae</taxon>
        <taxon>Bacillus</taxon>
    </lineage>
</organism>
<dbReference type="RefSeq" id="WP_126409885.1">
    <property type="nucleotide sequence ID" value="NZ_RXNT01000014.1"/>
</dbReference>
<accession>A0A431VZR7</accession>
<dbReference type="OrthoDB" id="9802627at2"/>
<dbReference type="SUPFAM" id="SSF56601">
    <property type="entry name" value="beta-lactamase/transpeptidase-like"/>
    <property type="match status" value="1"/>
</dbReference>
<dbReference type="InterPro" id="IPR000667">
    <property type="entry name" value="Peptidase_S13"/>
</dbReference>
<dbReference type="AlphaFoldDB" id="A0A431VZR7"/>
<dbReference type="GO" id="GO:0000270">
    <property type="term" value="P:peptidoglycan metabolic process"/>
    <property type="evidence" value="ECO:0007669"/>
    <property type="project" value="TreeGrafter"/>
</dbReference>
<dbReference type="Pfam" id="PF02113">
    <property type="entry name" value="Peptidase_S13"/>
    <property type="match status" value="1"/>
</dbReference>
<dbReference type="EMBL" id="RXNT01000014">
    <property type="protein sequence ID" value="RTR28787.1"/>
    <property type="molecule type" value="Genomic_DNA"/>
</dbReference>
<dbReference type="PANTHER" id="PTHR30023">
    <property type="entry name" value="D-ALANYL-D-ALANINE CARBOXYPEPTIDASE"/>
    <property type="match status" value="1"/>
</dbReference>
<protein>
    <submittedName>
        <fullName evidence="3">D-alanyl-D-alanine carboxypeptidase/D-alanyl-D-alanine-endopeptidase</fullName>
        <ecNumber evidence="3">3.4.16.4</ecNumber>
    </submittedName>
</protein>
<dbReference type="Proteomes" id="UP000271374">
    <property type="component" value="Unassembled WGS sequence"/>
</dbReference>
<keyword evidence="3" id="KW-0121">Carboxypeptidase</keyword>
<dbReference type="EC" id="3.4.16.4" evidence="3"/>
<comment type="caution">
    <text evidence="3">The sequence shown here is derived from an EMBL/GenBank/DDBJ whole genome shotgun (WGS) entry which is preliminary data.</text>
</comment>
<dbReference type="Gene3D" id="3.40.710.10">
    <property type="entry name" value="DD-peptidase/beta-lactamase superfamily"/>
    <property type="match status" value="2"/>
</dbReference>